<name>A0A410W5P4_9CORY</name>
<sequence length="301" mass="32131">MSVHHSGSHDARATKKSQGSQLDSMSQSQEEAPVSEATERLVEEGTARIRRPFTALITTGIMGGLEIGIGLLAKYIVVRETGNELLGSIAFSIAFVILLLAHSELFTEGFLVPVSAVVAGKATVGGLLRFWAGTAAGNIIGAAIIMWILVKAYPGGHDYFIEEGEHYASMGLDLSGFLLAALGGMMLTLVTRMHQHSDETMPQVLSSMIGGSMLAGTGMLHSVLDTLYIFGGMFAGGDISIQSWLGFVWWIALGNMAGGLLLVSGIRFVRARGSLGGSKTQKHKKNKKNKHESEREKSTSH</sequence>
<dbReference type="GO" id="GO:0005886">
    <property type="term" value="C:plasma membrane"/>
    <property type="evidence" value="ECO:0007669"/>
    <property type="project" value="TreeGrafter"/>
</dbReference>
<dbReference type="InterPro" id="IPR023271">
    <property type="entry name" value="Aquaporin-like"/>
</dbReference>
<dbReference type="AlphaFoldDB" id="A0A410W5P4"/>
<feature type="transmembrane region" description="Helical" evidence="6">
    <location>
        <begin position="135"/>
        <end position="154"/>
    </location>
</feature>
<comment type="subcellular location">
    <subcellularLocation>
        <location evidence="1">Membrane</location>
        <topology evidence="1">Multi-pass membrane protein</topology>
    </subcellularLocation>
</comment>
<feature type="transmembrane region" description="Helical" evidence="6">
    <location>
        <begin position="53"/>
        <end position="73"/>
    </location>
</feature>
<dbReference type="PANTHER" id="PTHR30520">
    <property type="entry name" value="FORMATE TRANSPORTER-RELATED"/>
    <property type="match status" value="1"/>
</dbReference>
<feature type="compositionally biased region" description="Basic and acidic residues" evidence="5">
    <location>
        <begin position="291"/>
        <end position="301"/>
    </location>
</feature>
<dbReference type="Proteomes" id="UP000288929">
    <property type="component" value="Chromosome"/>
</dbReference>
<evidence type="ECO:0000256" key="1">
    <source>
        <dbReference type="ARBA" id="ARBA00004141"/>
    </source>
</evidence>
<evidence type="ECO:0000313" key="7">
    <source>
        <dbReference type="EMBL" id="QAU51358.1"/>
    </source>
</evidence>
<feature type="transmembrane region" description="Helical" evidence="6">
    <location>
        <begin position="244"/>
        <end position="269"/>
    </location>
</feature>
<keyword evidence="8" id="KW-1185">Reference proteome</keyword>
<evidence type="ECO:0000313" key="8">
    <source>
        <dbReference type="Proteomes" id="UP000288929"/>
    </source>
</evidence>
<proteinExistence type="predicted"/>
<evidence type="ECO:0000256" key="5">
    <source>
        <dbReference type="SAM" id="MobiDB-lite"/>
    </source>
</evidence>
<dbReference type="RefSeq" id="WP_128888959.1">
    <property type="nucleotide sequence ID" value="NZ_BMCX01000005.1"/>
</dbReference>
<dbReference type="OrthoDB" id="3374311at2"/>
<feature type="compositionally biased region" description="Polar residues" evidence="5">
    <location>
        <begin position="16"/>
        <end position="30"/>
    </location>
</feature>
<feature type="transmembrane region" description="Helical" evidence="6">
    <location>
        <begin position="174"/>
        <end position="192"/>
    </location>
</feature>
<keyword evidence="4 6" id="KW-0472">Membrane</keyword>
<protein>
    <submittedName>
        <fullName evidence="7">Inner membrane protein YfdC</fullName>
    </submittedName>
</protein>
<keyword evidence="3 6" id="KW-1133">Transmembrane helix</keyword>
<keyword evidence="2 6" id="KW-0812">Transmembrane</keyword>
<feature type="region of interest" description="Disordered" evidence="5">
    <location>
        <begin position="1"/>
        <end position="41"/>
    </location>
</feature>
<gene>
    <name evidence="7" type="primary">yfdC</name>
    <name evidence="7" type="ORF">CPELA_00270</name>
</gene>
<accession>A0A410W5P4</accession>
<dbReference type="PANTHER" id="PTHR30520:SF2">
    <property type="entry name" value="INNER MEMBRANE PROTEIN YFDC"/>
    <property type="match status" value="1"/>
</dbReference>
<evidence type="ECO:0000256" key="4">
    <source>
        <dbReference type="ARBA" id="ARBA00023136"/>
    </source>
</evidence>
<dbReference type="Pfam" id="PF01226">
    <property type="entry name" value="Form_Nir_trans"/>
    <property type="match status" value="1"/>
</dbReference>
<feature type="compositionally biased region" description="Basic residues" evidence="5">
    <location>
        <begin position="280"/>
        <end position="290"/>
    </location>
</feature>
<feature type="transmembrane region" description="Helical" evidence="6">
    <location>
        <begin position="204"/>
        <end position="224"/>
    </location>
</feature>
<evidence type="ECO:0000256" key="2">
    <source>
        <dbReference type="ARBA" id="ARBA00022692"/>
    </source>
</evidence>
<organism evidence="7 8">
    <name type="scientific">Corynebacterium pelargi</name>
    <dbReference type="NCBI Taxonomy" id="1471400"/>
    <lineage>
        <taxon>Bacteria</taxon>
        <taxon>Bacillati</taxon>
        <taxon>Actinomycetota</taxon>
        <taxon>Actinomycetes</taxon>
        <taxon>Mycobacteriales</taxon>
        <taxon>Corynebacteriaceae</taxon>
        <taxon>Corynebacterium</taxon>
    </lineage>
</organism>
<feature type="region of interest" description="Disordered" evidence="5">
    <location>
        <begin position="276"/>
        <end position="301"/>
    </location>
</feature>
<evidence type="ECO:0000256" key="3">
    <source>
        <dbReference type="ARBA" id="ARBA00022989"/>
    </source>
</evidence>
<dbReference type="EMBL" id="CP035299">
    <property type="protein sequence ID" value="QAU51358.1"/>
    <property type="molecule type" value="Genomic_DNA"/>
</dbReference>
<evidence type="ECO:0000256" key="6">
    <source>
        <dbReference type="SAM" id="Phobius"/>
    </source>
</evidence>
<dbReference type="GO" id="GO:0015499">
    <property type="term" value="F:formate transmembrane transporter activity"/>
    <property type="evidence" value="ECO:0007669"/>
    <property type="project" value="TreeGrafter"/>
</dbReference>
<dbReference type="KEGG" id="cpeg:CPELA_00270"/>
<reference evidence="7 8" key="1">
    <citation type="submission" date="2019-01" db="EMBL/GenBank/DDBJ databases">
        <authorList>
            <person name="Ruckert C."/>
            <person name="Busche T."/>
            <person name="Kalinowski J."/>
        </authorList>
    </citation>
    <scope>NUCLEOTIDE SEQUENCE [LARGE SCALE GENOMIC DNA]</scope>
    <source>
        <strain evidence="7 8">136/3</strain>
    </source>
</reference>
<dbReference type="InterPro" id="IPR000292">
    <property type="entry name" value="For/NO2_transpt"/>
</dbReference>
<dbReference type="Gene3D" id="1.20.1080.10">
    <property type="entry name" value="Glycerol uptake facilitator protein"/>
    <property type="match status" value="1"/>
</dbReference>